<dbReference type="Proteomes" id="UP000256952">
    <property type="component" value="Chromosome CBM2613_a"/>
</dbReference>
<sequence>MLHLNMSFSLATIAFSCLPHAAPHRLRRVPRHRAEGTESALPTVAPAPLRDARHASAARSASRSRYRHAGDPAAAIPDRARLCRTGPAVLHAPASHAAAIAVPGERGAGRRGAAGLGRQRRQPA</sequence>
<organism evidence="2 3">
    <name type="scientific">Cupriavidus taiwanensis</name>
    <dbReference type="NCBI Taxonomy" id="164546"/>
    <lineage>
        <taxon>Bacteria</taxon>
        <taxon>Pseudomonadati</taxon>
        <taxon>Pseudomonadota</taxon>
        <taxon>Betaproteobacteria</taxon>
        <taxon>Burkholderiales</taxon>
        <taxon>Burkholderiaceae</taxon>
        <taxon>Cupriavidus</taxon>
    </lineage>
</organism>
<accession>A0A976G177</accession>
<dbReference type="AlphaFoldDB" id="A0A976G177"/>
<name>A0A976G177_9BURK</name>
<comment type="caution">
    <text evidence="2">The sequence shown here is derived from an EMBL/GenBank/DDBJ whole genome shotgun (WGS) entry which is preliminary data.</text>
</comment>
<evidence type="ECO:0000256" key="1">
    <source>
        <dbReference type="SAM" id="MobiDB-lite"/>
    </source>
</evidence>
<feature type="region of interest" description="Disordered" evidence="1">
    <location>
        <begin position="32"/>
        <end position="73"/>
    </location>
</feature>
<dbReference type="EMBL" id="OFTH01000011">
    <property type="protein sequence ID" value="SOZ54874.1"/>
    <property type="molecule type" value="Genomic_DNA"/>
</dbReference>
<feature type="region of interest" description="Disordered" evidence="1">
    <location>
        <begin position="101"/>
        <end position="124"/>
    </location>
</feature>
<evidence type="ECO:0000313" key="3">
    <source>
        <dbReference type="Proteomes" id="UP000256952"/>
    </source>
</evidence>
<protein>
    <submittedName>
        <fullName evidence="2">Uncharacterized protein</fullName>
    </submittedName>
</protein>
<gene>
    <name evidence="2" type="ORF">CBM2613_A190022</name>
</gene>
<proteinExistence type="predicted"/>
<reference evidence="2 3" key="1">
    <citation type="submission" date="2018-01" db="EMBL/GenBank/DDBJ databases">
        <authorList>
            <person name="Clerissi C."/>
        </authorList>
    </citation>
    <scope>NUCLEOTIDE SEQUENCE [LARGE SCALE GENOMIC DNA]</scope>
    <source>
        <strain evidence="2">Cupriavidus taiwanensis STM 8556</strain>
    </source>
</reference>
<evidence type="ECO:0000313" key="2">
    <source>
        <dbReference type="EMBL" id="SOZ54874.1"/>
    </source>
</evidence>